<dbReference type="InterPro" id="IPR025442">
    <property type="entry name" value="DUF4185"/>
</dbReference>
<dbReference type="InterPro" id="IPR003961">
    <property type="entry name" value="FN3_dom"/>
</dbReference>
<sequence length="670" mass="71720">MPFVTDERGRRLRLVLAALAVLVLGSGAVAYVVTGTDAPPEARVAPSAGPSGQAAMSAAELNDMWTRYGDAPGFHWTGGDRTVSVDLPGDQVGWLFSDTFLGSVGADNTRPANQAMVHNSLVVQTRKELTSTLHGGSPTIPLSLMCDDKVGLGCWVGDAVVDGDLLRVVVNHYAKTGPGVLDVQRTSTSLVSLALPHLTVADTKPLPLTRGIAWGQSIVDDGGFTYVYGSERTDDFQFAHLARVPVGKLTGAWEFWDGTSWSPEEARSARLASGVGTSFSVDRIGGQWVLISMESHLPLNSSVVAYTAAALTGPFTDPVELFRVPETNDQRPVIVYDATLHPHLAHKGRLLFSYNVNSLEQADLYTDARLYRPRFVEVPWPPAARDQATLPAPPTTLAARPDEDGRVQLSWAAAGQGAQYRVYQKDLTAGQLQWVRLPREVSEPSMLVDLLKNGHRYEYRVTAATGAGEGRHSDPVQATATVAPPEAPGDFVANAEGSGEIWLEWTAPRRAWRYILEKRDVTAGEGQFTRLDLPRAAQTKRIVGGLTHGHEYEFRVRAVGGGGAGPWTRARAIAFKGLPVPPGNVAATPGPGGTATITWTATPGKVTYKVYQRDVTAGQADFVEPRVTVTGTSAVATGLVPGHDYEFVVTATNRAGESGRSLPGRVTIPG</sequence>
<dbReference type="InterPro" id="IPR013783">
    <property type="entry name" value="Ig-like_fold"/>
</dbReference>
<comment type="caution">
    <text evidence="5">The sequence shown here is derived from an EMBL/GenBank/DDBJ whole genome shotgun (WGS) entry which is preliminary data.</text>
</comment>
<keyword evidence="3" id="KW-0624">Polysaccharide degradation</keyword>
<proteinExistence type="predicted"/>
<dbReference type="PANTHER" id="PTHR13817">
    <property type="entry name" value="TITIN"/>
    <property type="match status" value="1"/>
</dbReference>
<keyword evidence="1" id="KW-0677">Repeat</keyword>
<dbReference type="EMBL" id="BOPH01000022">
    <property type="protein sequence ID" value="GIJ66985.1"/>
    <property type="molecule type" value="Genomic_DNA"/>
</dbReference>
<feature type="domain" description="Fibronectin type-III" evidence="4">
    <location>
        <begin position="393"/>
        <end position="485"/>
    </location>
</feature>
<keyword evidence="2" id="KW-0326">Glycosidase</keyword>
<evidence type="ECO:0000313" key="6">
    <source>
        <dbReference type="Proteomes" id="UP000635606"/>
    </source>
</evidence>
<organism evidence="5 6">
    <name type="scientific">Virgisporangium ochraceum</name>
    <dbReference type="NCBI Taxonomy" id="65505"/>
    <lineage>
        <taxon>Bacteria</taxon>
        <taxon>Bacillati</taxon>
        <taxon>Actinomycetota</taxon>
        <taxon>Actinomycetes</taxon>
        <taxon>Micromonosporales</taxon>
        <taxon>Micromonosporaceae</taxon>
        <taxon>Virgisporangium</taxon>
    </lineage>
</organism>
<dbReference type="SMART" id="SM00060">
    <property type="entry name" value="FN3"/>
    <property type="match status" value="3"/>
</dbReference>
<dbReference type="GO" id="GO:0000272">
    <property type="term" value="P:polysaccharide catabolic process"/>
    <property type="evidence" value="ECO:0007669"/>
    <property type="project" value="UniProtKB-KW"/>
</dbReference>
<dbReference type="Proteomes" id="UP000635606">
    <property type="component" value="Unassembled WGS sequence"/>
</dbReference>
<dbReference type="PROSITE" id="PS50853">
    <property type="entry name" value="FN3"/>
    <property type="match status" value="3"/>
</dbReference>
<evidence type="ECO:0000256" key="1">
    <source>
        <dbReference type="ARBA" id="ARBA00022737"/>
    </source>
</evidence>
<name>A0A8J4E995_9ACTN</name>
<feature type="domain" description="Fibronectin type-III" evidence="4">
    <location>
        <begin position="487"/>
        <end position="580"/>
    </location>
</feature>
<feature type="domain" description="Fibronectin type-III" evidence="4">
    <location>
        <begin position="581"/>
        <end position="670"/>
    </location>
</feature>
<dbReference type="InterPro" id="IPR036116">
    <property type="entry name" value="FN3_sf"/>
</dbReference>
<dbReference type="GO" id="GO:0016798">
    <property type="term" value="F:hydrolase activity, acting on glycosyl bonds"/>
    <property type="evidence" value="ECO:0007669"/>
    <property type="project" value="UniProtKB-KW"/>
</dbReference>
<keyword evidence="2" id="KW-0378">Hydrolase</keyword>
<reference evidence="5" key="1">
    <citation type="submission" date="2021-01" db="EMBL/GenBank/DDBJ databases">
        <title>Whole genome shotgun sequence of Virgisporangium ochraceum NBRC 16418.</title>
        <authorList>
            <person name="Komaki H."/>
            <person name="Tamura T."/>
        </authorList>
    </citation>
    <scope>NUCLEOTIDE SEQUENCE</scope>
    <source>
        <strain evidence="5">NBRC 16418</strain>
    </source>
</reference>
<dbReference type="Gene3D" id="2.60.40.10">
    <property type="entry name" value="Immunoglobulins"/>
    <property type="match status" value="3"/>
</dbReference>
<dbReference type="InterPro" id="IPR050964">
    <property type="entry name" value="Striated_Muscle_Regulatory"/>
</dbReference>
<keyword evidence="6" id="KW-1185">Reference proteome</keyword>
<evidence type="ECO:0000313" key="5">
    <source>
        <dbReference type="EMBL" id="GIJ66985.1"/>
    </source>
</evidence>
<evidence type="ECO:0000256" key="2">
    <source>
        <dbReference type="ARBA" id="ARBA00023295"/>
    </source>
</evidence>
<dbReference type="Pfam" id="PF00041">
    <property type="entry name" value="fn3"/>
    <property type="match status" value="3"/>
</dbReference>
<evidence type="ECO:0000259" key="4">
    <source>
        <dbReference type="PROSITE" id="PS50853"/>
    </source>
</evidence>
<accession>A0A8J4E995</accession>
<dbReference type="SUPFAM" id="SSF49265">
    <property type="entry name" value="Fibronectin type III"/>
    <property type="match status" value="2"/>
</dbReference>
<evidence type="ECO:0000256" key="3">
    <source>
        <dbReference type="ARBA" id="ARBA00023326"/>
    </source>
</evidence>
<dbReference type="Pfam" id="PF13810">
    <property type="entry name" value="DUF4185"/>
    <property type="match status" value="1"/>
</dbReference>
<dbReference type="PANTHER" id="PTHR13817:SF166">
    <property type="entry name" value="NEURONAL IGCAM-RELATED"/>
    <property type="match status" value="1"/>
</dbReference>
<keyword evidence="3" id="KW-0119">Carbohydrate metabolism</keyword>
<dbReference type="AlphaFoldDB" id="A0A8J4E995"/>
<protein>
    <recommendedName>
        <fullName evidence="4">Fibronectin type-III domain-containing protein</fullName>
    </recommendedName>
</protein>
<dbReference type="CDD" id="cd00063">
    <property type="entry name" value="FN3"/>
    <property type="match status" value="3"/>
</dbReference>
<gene>
    <name evidence="5" type="ORF">Voc01_019020</name>
</gene>